<dbReference type="KEGG" id="hba:Hbal_3108"/>
<dbReference type="eggNOG" id="COG0683">
    <property type="taxonomic scope" value="Bacteria"/>
</dbReference>
<feature type="signal peptide" evidence="5">
    <location>
        <begin position="1"/>
        <end position="32"/>
    </location>
</feature>
<dbReference type="Gene3D" id="3.40.50.2300">
    <property type="match status" value="2"/>
</dbReference>
<keyword evidence="8" id="KW-1185">Reference proteome</keyword>
<accession>C6XIG9</accession>
<dbReference type="GO" id="GO:0006865">
    <property type="term" value="P:amino acid transport"/>
    <property type="evidence" value="ECO:0007669"/>
    <property type="project" value="UniProtKB-KW"/>
</dbReference>
<evidence type="ECO:0000256" key="4">
    <source>
        <dbReference type="SAM" id="MobiDB-lite"/>
    </source>
</evidence>
<organism evidence="7 8">
    <name type="scientific">Hirschia baltica (strain ATCC 49814 / DSM 5838 / IFAM 1418)</name>
    <dbReference type="NCBI Taxonomy" id="582402"/>
    <lineage>
        <taxon>Bacteria</taxon>
        <taxon>Pseudomonadati</taxon>
        <taxon>Pseudomonadota</taxon>
        <taxon>Alphaproteobacteria</taxon>
        <taxon>Hyphomonadales</taxon>
        <taxon>Hyphomonadaceae</taxon>
        <taxon>Hirschia</taxon>
    </lineage>
</organism>
<keyword evidence="7" id="KW-0675">Receptor</keyword>
<evidence type="ECO:0000256" key="1">
    <source>
        <dbReference type="ARBA" id="ARBA00010062"/>
    </source>
</evidence>
<dbReference type="STRING" id="582402.Hbal_3108"/>
<dbReference type="PANTHER" id="PTHR30483">
    <property type="entry name" value="LEUCINE-SPECIFIC-BINDING PROTEIN"/>
    <property type="match status" value="1"/>
</dbReference>
<feature type="compositionally biased region" description="Basic and acidic residues" evidence="4">
    <location>
        <begin position="47"/>
        <end position="67"/>
    </location>
</feature>
<dbReference type="CDD" id="cd06339">
    <property type="entry name" value="PBP1_YraM_LppC_lipoprotein-like"/>
    <property type="match status" value="1"/>
</dbReference>
<sequence>MTSLPNARDKKRSFTICGQSLVALGFSLALLAGCATTDPSPTTPIFRGDERPESTRPDRPAPPKPREEIEDVQPEPEDTNIKPYASVIPRHLQGLDPTGIENLSEIAILLPLSSSNAGVRKQAESILAGAEMALFQAGIENVILIPKDTSGIQSTTREVAIEALKEGADAFIGPVFAENVAVVQEIAAPNNIPVLAFSTNNQVAGNGVYLVSLPLEEEIKRIVDWASLNGVTQFAMFGPANSYGYKVESALRFEVSLRNGSVIKTEFYDPNEPSPTEAAKRLAQTLIETDKYFPGEVAVLIPEQGTRLRSVAPLLPYYDVDIKTVKLLGTGLWNSADVWREPTLEGGVFAAPDPTAVAQYNDIYRQITSQEPTSMSTLGYDATLMSLMMLSEGSLNRTSLERRDGFIGTNGLFRFKSNGTIERGLSVVQVTGKGGIRVIEPGIKTFQPDGF</sequence>
<evidence type="ECO:0000256" key="3">
    <source>
        <dbReference type="ARBA" id="ARBA00022970"/>
    </source>
</evidence>
<dbReference type="RefSeq" id="WP_015828926.1">
    <property type="nucleotide sequence ID" value="NC_012982.1"/>
</dbReference>
<evidence type="ECO:0000313" key="7">
    <source>
        <dbReference type="EMBL" id="ACT60776.1"/>
    </source>
</evidence>
<dbReference type="SUPFAM" id="SSF53822">
    <property type="entry name" value="Periplasmic binding protein-like I"/>
    <property type="match status" value="1"/>
</dbReference>
<feature type="compositionally biased region" description="Acidic residues" evidence="4">
    <location>
        <begin position="68"/>
        <end position="78"/>
    </location>
</feature>
<evidence type="ECO:0000256" key="5">
    <source>
        <dbReference type="SAM" id="SignalP"/>
    </source>
</evidence>
<feature type="region of interest" description="Disordered" evidence="4">
    <location>
        <begin position="37"/>
        <end position="80"/>
    </location>
</feature>
<comment type="similarity">
    <text evidence="1">Belongs to the leucine-binding protein family.</text>
</comment>
<protein>
    <submittedName>
        <fullName evidence="7">Extracellular ligand-binding receptor</fullName>
    </submittedName>
</protein>
<feature type="chain" id="PRO_5002972805" evidence="5">
    <location>
        <begin position="33"/>
        <end position="451"/>
    </location>
</feature>
<keyword evidence="3" id="KW-0813">Transport</keyword>
<evidence type="ECO:0000259" key="6">
    <source>
        <dbReference type="Pfam" id="PF13458"/>
    </source>
</evidence>
<dbReference type="InterPro" id="IPR028081">
    <property type="entry name" value="Leu-bd"/>
</dbReference>
<reference evidence="8" key="1">
    <citation type="journal article" date="2011" name="J. Bacteriol.">
        <title>Genome sequences of eight morphologically diverse alphaproteobacteria.</title>
        <authorList>
            <consortium name="US DOE Joint Genome Institute"/>
            <person name="Brown P.J."/>
            <person name="Kysela D.T."/>
            <person name="Buechlein A."/>
            <person name="Hemmerich C."/>
            <person name="Brun Y.V."/>
        </authorList>
    </citation>
    <scope>NUCLEOTIDE SEQUENCE [LARGE SCALE GENOMIC DNA]</scope>
    <source>
        <strain evidence="8">ATCC 49814 / DSM 5838 / IFAM 1418</strain>
    </source>
</reference>
<feature type="domain" description="Leucine-binding protein" evidence="6">
    <location>
        <begin position="106"/>
        <end position="431"/>
    </location>
</feature>
<dbReference type="OrthoDB" id="7210494at2"/>
<evidence type="ECO:0000313" key="8">
    <source>
        <dbReference type="Proteomes" id="UP000002745"/>
    </source>
</evidence>
<gene>
    <name evidence="7" type="ordered locus">Hbal_3108</name>
</gene>
<dbReference type="Pfam" id="PF13458">
    <property type="entry name" value="Peripla_BP_6"/>
    <property type="match status" value="1"/>
</dbReference>
<keyword evidence="2 5" id="KW-0732">Signal</keyword>
<dbReference type="PANTHER" id="PTHR30483:SF6">
    <property type="entry name" value="PERIPLASMIC BINDING PROTEIN OF ABC TRANSPORTER FOR NATURAL AMINO ACIDS"/>
    <property type="match status" value="1"/>
</dbReference>
<name>C6XIG9_HIRBI</name>
<dbReference type="InterPro" id="IPR051010">
    <property type="entry name" value="BCAA_transport"/>
</dbReference>
<proteinExistence type="inferred from homology"/>
<dbReference type="HOGENOM" id="CLU_049010_0_0_5"/>
<dbReference type="AlphaFoldDB" id="C6XIG9"/>
<evidence type="ECO:0000256" key="2">
    <source>
        <dbReference type="ARBA" id="ARBA00022729"/>
    </source>
</evidence>
<dbReference type="EMBL" id="CP001678">
    <property type="protein sequence ID" value="ACT60776.1"/>
    <property type="molecule type" value="Genomic_DNA"/>
</dbReference>
<dbReference type="Proteomes" id="UP000002745">
    <property type="component" value="Chromosome"/>
</dbReference>
<keyword evidence="3" id="KW-0029">Amino-acid transport</keyword>
<dbReference type="InterPro" id="IPR028082">
    <property type="entry name" value="Peripla_BP_I"/>
</dbReference>